<keyword evidence="3" id="KW-1185">Reference proteome</keyword>
<accession>A0A6N8KVX7</accession>
<dbReference type="Proteomes" id="UP000435036">
    <property type="component" value="Unassembled WGS sequence"/>
</dbReference>
<dbReference type="Gene3D" id="3.40.50.360">
    <property type="match status" value="1"/>
</dbReference>
<dbReference type="OrthoDB" id="5767802at2"/>
<name>A0A6N8KVX7_9SPHI</name>
<dbReference type="AlphaFoldDB" id="A0A6N8KVX7"/>
<dbReference type="SUPFAM" id="SSF52218">
    <property type="entry name" value="Flavoproteins"/>
    <property type="match status" value="1"/>
</dbReference>
<dbReference type="EMBL" id="WSQA01000002">
    <property type="protein sequence ID" value="MVZ60954.1"/>
    <property type="molecule type" value="Genomic_DNA"/>
</dbReference>
<reference evidence="2 3" key="1">
    <citation type="submission" date="2019-12" db="EMBL/GenBank/DDBJ databases">
        <authorList>
            <person name="Dong K."/>
        </authorList>
    </citation>
    <scope>NUCLEOTIDE SEQUENCE [LARGE SCALE GENOMIC DNA]</scope>
    <source>
        <strain evidence="2 3">JCM 31225</strain>
    </source>
</reference>
<dbReference type="InterPro" id="IPR005025">
    <property type="entry name" value="FMN_Rdtase-like_dom"/>
</dbReference>
<dbReference type="GO" id="GO:0010181">
    <property type="term" value="F:FMN binding"/>
    <property type="evidence" value="ECO:0007669"/>
    <property type="project" value="TreeGrafter"/>
</dbReference>
<gene>
    <name evidence="2" type="ORF">GQF63_02850</name>
</gene>
<dbReference type="InterPro" id="IPR050712">
    <property type="entry name" value="NAD(P)H-dep_reductase"/>
</dbReference>
<dbReference type="RefSeq" id="WP_160367605.1">
    <property type="nucleotide sequence ID" value="NZ_WSQA01000002.1"/>
</dbReference>
<sequence length="191" mass="21462">MKILAFAGSSSKNSINKKFINSVSKYYKEKEDVIELIDINSYEMPLFSEDREAELGSPAEALAFAAKLDWADLILISLAEHNGNYPAAYKNLYDWTSRIKGRKLFNGKAVFLVSTSEGSRGAQSIMDIALARMPKDGANILEHFSLPEFSKNFEESKGVSNPLLRSQLEAKVRKTKRMMASLLTEEQELKK</sequence>
<dbReference type="PANTHER" id="PTHR30543:SF21">
    <property type="entry name" value="NAD(P)H-DEPENDENT FMN REDUCTASE LOT6"/>
    <property type="match status" value="1"/>
</dbReference>
<comment type="caution">
    <text evidence="2">The sequence shown here is derived from an EMBL/GenBank/DDBJ whole genome shotgun (WGS) entry which is preliminary data.</text>
</comment>
<dbReference type="GO" id="GO:0016491">
    <property type="term" value="F:oxidoreductase activity"/>
    <property type="evidence" value="ECO:0007669"/>
    <property type="project" value="InterPro"/>
</dbReference>
<dbReference type="GO" id="GO:0005829">
    <property type="term" value="C:cytosol"/>
    <property type="evidence" value="ECO:0007669"/>
    <property type="project" value="TreeGrafter"/>
</dbReference>
<proteinExistence type="predicted"/>
<dbReference type="Pfam" id="PF03358">
    <property type="entry name" value="FMN_red"/>
    <property type="match status" value="1"/>
</dbReference>
<organism evidence="2 3">
    <name type="scientific">Sphingobacterium humi</name>
    <dbReference type="NCBI Taxonomy" id="1796905"/>
    <lineage>
        <taxon>Bacteria</taxon>
        <taxon>Pseudomonadati</taxon>
        <taxon>Bacteroidota</taxon>
        <taxon>Sphingobacteriia</taxon>
        <taxon>Sphingobacteriales</taxon>
        <taxon>Sphingobacteriaceae</taxon>
        <taxon>Sphingobacterium</taxon>
    </lineage>
</organism>
<protein>
    <submittedName>
        <fullName evidence="2">NADPH-dependent FMN reductase</fullName>
    </submittedName>
</protein>
<dbReference type="PANTHER" id="PTHR30543">
    <property type="entry name" value="CHROMATE REDUCTASE"/>
    <property type="match status" value="1"/>
</dbReference>
<evidence type="ECO:0000313" key="2">
    <source>
        <dbReference type="EMBL" id="MVZ60954.1"/>
    </source>
</evidence>
<evidence type="ECO:0000313" key="3">
    <source>
        <dbReference type="Proteomes" id="UP000435036"/>
    </source>
</evidence>
<feature type="domain" description="NADPH-dependent FMN reductase-like" evidence="1">
    <location>
        <begin position="1"/>
        <end position="125"/>
    </location>
</feature>
<evidence type="ECO:0000259" key="1">
    <source>
        <dbReference type="Pfam" id="PF03358"/>
    </source>
</evidence>
<dbReference type="InterPro" id="IPR029039">
    <property type="entry name" value="Flavoprotein-like_sf"/>
</dbReference>